<dbReference type="EMBL" id="JABAFA010000075">
    <property type="protein sequence ID" value="NMD99890.1"/>
    <property type="molecule type" value="Genomic_DNA"/>
</dbReference>
<evidence type="ECO:0000313" key="1">
    <source>
        <dbReference type="EMBL" id="NMD99890.1"/>
    </source>
</evidence>
<feature type="non-terminal residue" evidence="1">
    <location>
        <position position="80"/>
    </location>
</feature>
<name>A0A848B6W1_9FIRM</name>
<organism evidence="1 2">
    <name type="scientific">Selenomonas bovis</name>
    <dbReference type="NCBI Taxonomy" id="416586"/>
    <lineage>
        <taxon>Bacteria</taxon>
        <taxon>Bacillati</taxon>
        <taxon>Bacillota</taxon>
        <taxon>Negativicutes</taxon>
        <taxon>Selenomonadales</taxon>
        <taxon>Selenomonadaceae</taxon>
        <taxon>Selenomonas</taxon>
    </lineage>
</organism>
<protein>
    <submittedName>
        <fullName evidence="1">Uncharacterized protein</fullName>
    </submittedName>
</protein>
<comment type="caution">
    <text evidence="1">The sequence shown here is derived from an EMBL/GenBank/DDBJ whole genome shotgun (WGS) entry which is preliminary data.</text>
</comment>
<evidence type="ECO:0000313" key="2">
    <source>
        <dbReference type="Proteomes" id="UP000543804"/>
    </source>
</evidence>
<sequence length="80" mass="8816">MLKKARIAYTGPALEQGEMPIRDLAPALLAFAHLVESSYRAIGGSNSVQVLLNQDSLRKGSFDITFLLNLDILQQVKLFV</sequence>
<dbReference type="AlphaFoldDB" id="A0A848B6W1"/>
<gene>
    <name evidence="1" type="ORF">HF878_10585</name>
</gene>
<reference evidence="1 2" key="1">
    <citation type="submission" date="2020-04" db="EMBL/GenBank/DDBJ databases">
        <authorList>
            <person name="Hitch T.C.A."/>
            <person name="Wylensek D."/>
            <person name="Clavel T."/>
        </authorList>
    </citation>
    <scope>NUCLEOTIDE SEQUENCE [LARGE SCALE GENOMIC DNA]</scope>
    <source>
        <strain evidence="1 2">PG-130-P53-12</strain>
    </source>
</reference>
<accession>A0A848B6W1</accession>
<proteinExistence type="predicted"/>
<dbReference type="Proteomes" id="UP000543804">
    <property type="component" value="Unassembled WGS sequence"/>
</dbReference>
<keyword evidence="2" id="KW-1185">Reference proteome</keyword>
<dbReference type="RefSeq" id="WP_206191612.1">
    <property type="nucleotide sequence ID" value="NZ_JABAFA010000075.1"/>
</dbReference>